<evidence type="ECO:0000256" key="3">
    <source>
        <dbReference type="ARBA" id="ARBA00022598"/>
    </source>
</evidence>
<dbReference type="Gene3D" id="3.30.300.30">
    <property type="match status" value="1"/>
</dbReference>
<dbReference type="GO" id="GO:0016405">
    <property type="term" value="F:CoA-ligase activity"/>
    <property type="evidence" value="ECO:0007669"/>
    <property type="project" value="TreeGrafter"/>
</dbReference>
<dbReference type="InterPro" id="IPR020845">
    <property type="entry name" value="AMP-binding_CS"/>
</dbReference>
<dbReference type="InterPro" id="IPR025110">
    <property type="entry name" value="AMP-bd_C"/>
</dbReference>
<dbReference type="PROSITE" id="PS00455">
    <property type="entry name" value="AMP_BINDING"/>
    <property type="match status" value="1"/>
</dbReference>
<dbReference type="Gene3D" id="3.40.50.980">
    <property type="match status" value="2"/>
</dbReference>
<dbReference type="PANTHER" id="PTHR24096">
    <property type="entry name" value="LONG-CHAIN-FATTY-ACID--COA LIGASE"/>
    <property type="match status" value="1"/>
</dbReference>
<dbReference type="FunFam" id="3.30.300.30:FF:000007">
    <property type="entry name" value="4-coumarate--CoA ligase 2"/>
    <property type="match status" value="1"/>
</dbReference>
<comment type="pathway">
    <text evidence="1">Secondary metabolite biosynthesis.</text>
</comment>
<gene>
    <name evidence="8" type="ORF">BO71DRAFT_446997</name>
</gene>
<evidence type="ECO:0000256" key="5">
    <source>
        <dbReference type="ARBA" id="ARBA00022840"/>
    </source>
</evidence>
<evidence type="ECO:0000259" key="6">
    <source>
        <dbReference type="Pfam" id="PF00501"/>
    </source>
</evidence>
<evidence type="ECO:0000313" key="8">
    <source>
        <dbReference type="EMBL" id="PYH98774.1"/>
    </source>
</evidence>
<organism evidence="8 9">
    <name type="scientific">Aspergillus ellipticus CBS 707.79</name>
    <dbReference type="NCBI Taxonomy" id="1448320"/>
    <lineage>
        <taxon>Eukaryota</taxon>
        <taxon>Fungi</taxon>
        <taxon>Dikarya</taxon>
        <taxon>Ascomycota</taxon>
        <taxon>Pezizomycotina</taxon>
        <taxon>Eurotiomycetes</taxon>
        <taxon>Eurotiomycetidae</taxon>
        <taxon>Eurotiales</taxon>
        <taxon>Aspergillaceae</taxon>
        <taxon>Aspergillus</taxon>
        <taxon>Aspergillus subgen. Circumdati</taxon>
    </lineage>
</organism>
<dbReference type="Proteomes" id="UP000247810">
    <property type="component" value="Unassembled WGS sequence"/>
</dbReference>
<evidence type="ECO:0000259" key="7">
    <source>
        <dbReference type="Pfam" id="PF13193"/>
    </source>
</evidence>
<accession>A0A319DQB4</accession>
<feature type="domain" description="AMP-dependent synthetase/ligase" evidence="6">
    <location>
        <begin position="30"/>
        <end position="393"/>
    </location>
</feature>
<dbReference type="OrthoDB" id="6509636at2759"/>
<name>A0A319DQB4_9EURO</name>
<dbReference type="Gene3D" id="2.30.38.10">
    <property type="entry name" value="Luciferase, Domain 3"/>
    <property type="match status" value="1"/>
</dbReference>
<dbReference type="InterPro" id="IPR000873">
    <property type="entry name" value="AMP-dep_synth/lig_dom"/>
</dbReference>
<dbReference type="Pfam" id="PF00501">
    <property type="entry name" value="AMP-binding"/>
    <property type="match status" value="1"/>
</dbReference>
<dbReference type="GO" id="GO:0019748">
    <property type="term" value="P:secondary metabolic process"/>
    <property type="evidence" value="ECO:0007669"/>
    <property type="project" value="TreeGrafter"/>
</dbReference>
<keyword evidence="3" id="KW-0436">Ligase</keyword>
<dbReference type="SUPFAM" id="SSF56801">
    <property type="entry name" value="Acetyl-CoA synthetase-like"/>
    <property type="match status" value="1"/>
</dbReference>
<protein>
    <submittedName>
        <fullName evidence="8">Adenylate-forming enzyme AfeA</fullName>
    </submittedName>
</protein>
<evidence type="ECO:0000313" key="9">
    <source>
        <dbReference type="Proteomes" id="UP000247810"/>
    </source>
</evidence>
<dbReference type="VEuPathDB" id="FungiDB:BO71DRAFT_446997"/>
<dbReference type="PANTHER" id="PTHR24096:SF317">
    <property type="entry name" value="ADENYLATE-FORMING ENZYME AFEA"/>
    <property type="match status" value="1"/>
</dbReference>
<dbReference type="InterPro" id="IPR045851">
    <property type="entry name" value="AMP-bd_C_sf"/>
</dbReference>
<sequence length="549" mass="60624">MIPPTICHTDVLSFAFDSPVEYDQYRPLFIDAKDPSCSLNASQLRRLVRTLIAGLRRHIRQGDCVMVHLGNNYAHSALFFSIIGAGGVYIGASPDSPPHEFKSVLELGEPKFIITSDRTVQTVLKIAESNGFNPKQVCLFDESTIANFLTSSTNDSSPTDVAHLTIGYLLSHGEDDWNTFNDESLSKTIPAAIYCTSGTSGLPKAAVLSHYAITSQHLNIHYEVPYDVRRLLVVPMYHRFGALWHTFPLRHGEPSYLLPKFDVVQFLKAAHRYQITDTYIVPAMVHILNLTTQLVKELLSSMRLVDIAGAPIDVASMHKFQALLSAQGTASQSWGMTETGPVFLSKYGEPSDKASIGKVVGTNEVRLLDDQDAIIDVDDCPGELCIRGSGLLINYKGRDDGKDEQGWFRTGDVAYRKDGYYFLFGRTKEIIKVRGYQVAPAEIENVLLTHPDIKDAAVLGVQSSDKTTEVPRAYVVRSSSTTKITTDEIYGFAQSQLAGYKALDGGVVFVNDIPRTASGKIQRAKLGQMNAQREKIAQILSRRVTEVVV</sequence>
<keyword evidence="4" id="KW-0547">Nucleotide-binding</keyword>
<proteinExistence type="inferred from homology"/>
<evidence type="ECO:0000256" key="1">
    <source>
        <dbReference type="ARBA" id="ARBA00005179"/>
    </source>
</evidence>
<dbReference type="STRING" id="1448320.A0A319DQB4"/>
<keyword evidence="9" id="KW-1185">Reference proteome</keyword>
<reference evidence="8 9" key="1">
    <citation type="submission" date="2018-02" db="EMBL/GenBank/DDBJ databases">
        <title>The genomes of Aspergillus section Nigri reveals drivers in fungal speciation.</title>
        <authorList>
            <consortium name="DOE Joint Genome Institute"/>
            <person name="Vesth T.C."/>
            <person name="Nybo J."/>
            <person name="Theobald S."/>
            <person name="Brandl J."/>
            <person name="Frisvad J.C."/>
            <person name="Nielsen K.F."/>
            <person name="Lyhne E.K."/>
            <person name="Kogle M.E."/>
            <person name="Kuo A."/>
            <person name="Riley R."/>
            <person name="Clum A."/>
            <person name="Nolan M."/>
            <person name="Lipzen A."/>
            <person name="Salamov A."/>
            <person name="Henrissat B."/>
            <person name="Wiebenga A."/>
            <person name="De vries R.P."/>
            <person name="Grigoriev I.V."/>
            <person name="Mortensen U.H."/>
            <person name="Andersen M.R."/>
            <person name="Baker S.E."/>
        </authorList>
    </citation>
    <scope>NUCLEOTIDE SEQUENCE [LARGE SCALE GENOMIC DNA]</scope>
    <source>
        <strain evidence="8 9">CBS 707.79</strain>
    </source>
</reference>
<dbReference type="AlphaFoldDB" id="A0A319DQB4"/>
<keyword evidence="5" id="KW-0067">ATP-binding</keyword>
<evidence type="ECO:0000256" key="4">
    <source>
        <dbReference type="ARBA" id="ARBA00022741"/>
    </source>
</evidence>
<feature type="domain" description="AMP-binding enzyme C-terminal" evidence="7">
    <location>
        <begin position="442"/>
        <end position="520"/>
    </location>
</feature>
<dbReference type="GO" id="GO:0005524">
    <property type="term" value="F:ATP binding"/>
    <property type="evidence" value="ECO:0007669"/>
    <property type="project" value="UniProtKB-KW"/>
</dbReference>
<evidence type="ECO:0000256" key="2">
    <source>
        <dbReference type="ARBA" id="ARBA00006432"/>
    </source>
</evidence>
<dbReference type="EMBL" id="KZ825808">
    <property type="protein sequence ID" value="PYH98774.1"/>
    <property type="molecule type" value="Genomic_DNA"/>
</dbReference>
<dbReference type="Pfam" id="PF13193">
    <property type="entry name" value="AMP-binding_C"/>
    <property type="match status" value="1"/>
</dbReference>
<comment type="similarity">
    <text evidence="2">Belongs to the ATP-dependent AMP-binding enzyme family.</text>
</comment>